<keyword evidence="6 7" id="KW-0472">Membrane</keyword>
<evidence type="ECO:0000256" key="7">
    <source>
        <dbReference type="SAM" id="Phobius"/>
    </source>
</evidence>
<name>A0A7T0PBA7_9CORY</name>
<dbReference type="AlphaFoldDB" id="A0A7T0PBA7"/>
<reference evidence="9 10" key="1">
    <citation type="submission" date="2020-11" db="EMBL/GenBank/DDBJ databases">
        <title>Corynebacterium sp. ZJ-599.</title>
        <authorList>
            <person name="Zhou J."/>
        </authorList>
    </citation>
    <scope>NUCLEOTIDE SEQUENCE [LARGE SCALE GENOMIC DNA]</scope>
    <source>
        <strain evidence="9 10">ZJ-599</strain>
    </source>
</reference>
<evidence type="ECO:0000256" key="6">
    <source>
        <dbReference type="ARBA" id="ARBA00023136"/>
    </source>
</evidence>
<feature type="transmembrane region" description="Helical" evidence="7">
    <location>
        <begin position="70"/>
        <end position="92"/>
    </location>
</feature>
<feature type="transmembrane region" description="Helical" evidence="7">
    <location>
        <begin position="259"/>
        <end position="280"/>
    </location>
</feature>
<feature type="transmembrane region" description="Helical" evidence="7">
    <location>
        <begin position="235"/>
        <end position="252"/>
    </location>
</feature>
<proteinExistence type="predicted"/>
<dbReference type="InterPro" id="IPR011701">
    <property type="entry name" value="MFS"/>
</dbReference>
<feature type="transmembrane region" description="Helical" evidence="7">
    <location>
        <begin position="349"/>
        <end position="372"/>
    </location>
</feature>
<dbReference type="InterPro" id="IPR050171">
    <property type="entry name" value="MFS_Transporters"/>
</dbReference>
<gene>
    <name evidence="9" type="ORF">G7Y31_08215</name>
</gene>
<keyword evidence="5 7" id="KW-1133">Transmembrane helix</keyword>
<sequence length="379" mass="39264">MLTQEWFKVALGMYLVAFGANLFAPMVLTYQIHAGLGELSTTFLFGVYAVGLIVALFIGGPASDARGRRAIIRPALLCTAAGSVILLAGYAGNLAALLIGRLTIGVAVGLAMSAGAAWMKELSPTVGIGARRSSLALTLGFATAPLFSGLMAQFLPGPTLAPYAAHLALALVIIPLTWNAPARPPQGGQRAWFPRSLLTARFLPVACYAPWVFGAASTSFAFLPGMVRQHTSAPIAVAGCIALLTMGTGAVVQRWALNWSAAFGMVAGAVGMGIGLIIVLNREHAWSIYLLPLSAIVLGVCYGTNMVIGLAQTQALAPPHELGAATGVFYTLTYLGFFAPFILSAAGPIVGYSTTFVVGIVAALLTMLFAAYSQRGNGA</sequence>
<keyword evidence="4 7" id="KW-0812">Transmembrane</keyword>
<dbReference type="Proteomes" id="UP000594681">
    <property type="component" value="Chromosome"/>
</dbReference>
<dbReference type="InterPro" id="IPR020846">
    <property type="entry name" value="MFS_dom"/>
</dbReference>
<feature type="transmembrane region" description="Helical" evidence="7">
    <location>
        <begin position="286"/>
        <end position="310"/>
    </location>
</feature>
<dbReference type="InterPro" id="IPR036259">
    <property type="entry name" value="MFS_trans_sf"/>
</dbReference>
<evidence type="ECO:0000313" key="9">
    <source>
        <dbReference type="EMBL" id="QPK78537.1"/>
    </source>
</evidence>
<dbReference type="KEGG" id="cliz:G7Y31_08215"/>
<feature type="transmembrane region" description="Helical" evidence="7">
    <location>
        <begin position="98"/>
        <end position="119"/>
    </location>
</feature>
<dbReference type="PANTHER" id="PTHR23517">
    <property type="entry name" value="RESISTANCE PROTEIN MDTM, PUTATIVE-RELATED-RELATED"/>
    <property type="match status" value="1"/>
</dbReference>
<feature type="transmembrane region" description="Helical" evidence="7">
    <location>
        <begin position="322"/>
        <end position="343"/>
    </location>
</feature>
<dbReference type="GO" id="GO:0005886">
    <property type="term" value="C:plasma membrane"/>
    <property type="evidence" value="ECO:0007669"/>
    <property type="project" value="UniProtKB-SubCell"/>
</dbReference>
<feature type="transmembrane region" description="Helical" evidence="7">
    <location>
        <begin position="161"/>
        <end position="181"/>
    </location>
</feature>
<dbReference type="RefSeq" id="WP_165010286.1">
    <property type="nucleotide sequence ID" value="NZ_CP064954.1"/>
</dbReference>
<evidence type="ECO:0000256" key="5">
    <source>
        <dbReference type="ARBA" id="ARBA00022989"/>
    </source>
</evidence>
<keyword evidence="3" id="KW-1003">Cell membrane</keyword>
<evidence type="ECO:0000256" key="1">
    <source>
        <dbReference type="ARBA" id="ARBA00004651"/>
    </source>
</evidence>
<feature type="transmembrane region" description="Helical" evidence="7">
    <location>
        <begin position="12"/>
        <end position="33"/>
    </location>
</feature>
<evidence type="ECO:0000259" key="8">
    <source>
        <dbReference type="PROSITE" id="PS50850"/>
    </source>
</evidence>
<dbReference type="GO" id="GO:0022857">
    <property type="term" value="F:transmembrane transporter activity"/>
    <property type="evidence" value="ECO:0007669"/>
    <property type="project" value="InterPro"/>
</dbReference>
<evidence type="ECO:0000256" key="4">
    <source>
        <dbReference type="ARBA" id="ARBA00022692"/>
    </source>
</evidence>
<organism evidence="9 10">
    <name type="scientific">Corynebacterium lizhenjunii</name>
    <dbReference type="NCBI Taxonomy" id="2709394"/>
    <lineage>
        <taxon>Bacteria</taxon>
        <taxon>Bacillati</taxon>
        <taxon>Actinomycetota</taxon>
        <taxon>Actinomycetes</taxon>
        <taxon>Mycobacteriales</taxon>
        <taxon>Corynebacteriaceae</taxon>
        <taxon>Corynebacterium</taxon>
    </lineage>
</organism>
<keyword evidence="2" id="KW-0813">Transport</keyword>
<feature type="domain" description="Major facilitator superfamily (MFS) profile" evidence="8">
    <location>
        <begin position="5"/>
        <end position="379"/>
    </location>
</feature>
<accession>A0A7T0PBA7</accession>
<feature type="transmembrane region" description="Helical" evidence="7">
    <location>
        <begin position="135"/>
        <end position="155"/>
    </location>
</feature>
<dbReference type="Pfam" id="PF07690">
    <property type="entry name" value="MFS_1"/>
    <property type="match status" value="1"/>
</dbReference>
<evidence type="ECO:0000256" key="2">
    <source>
        <dbReference type="ARBA" id="ARBA00022448"/>
    </source>
</evidence>
<dbReference type="PROSITE" id="PS50850">
    <property type="entry name" value="MFS"/>
    <property type="match status" value="1"/>
</dbReference>
<evidence type="ECO:0000256" key="3">
    <source>
        <dbReference type="ARBA" id="ARBA00022475"/>
    </source>
</evidence>
<keyword evidence="10" id="KW-1185">Reference proteome</keyword>
<dbReference type="SUPFAM" id="SSF103473">
    <property type="entry name" value="MFS general substrate transporter"/>
    <property type="match status" value="1"/>
</dbReference>
<feature type="transmembrane region" description="Helical" evidence="7">
    <location>
        <begin position="39"/>
        <end position="58"/>
    </location>
</feature>
<dbReference type="EMBL" id="CP064954">
    <property type="protein sequence ID" value="QPK78537.1"/>
    <property type="molecule type" value="Genomic_DNA"/>
</dbReference>
<feature type="transmembrane region" description="Helical" evidence="7">
    <location>
        <begin position="202"/>
        <end position="223"/>
    </location>
</feature>
<dbReference type="Gene3D" id="1.20.1250.20">
    <property type="entry name" value="MFS general substrate transporter like domains"/>
    <property type="match status" value="1"/>
</dbReference>
<comment type="subcellular location">
    <subcellularLocation>
        <location evidence="1">Cell membrane</location>
        <topology evidence="1">Multi-pass membrane protein</topology>
    </subcellularLocation>
</comment>
<protein>
    <submittedName>
        <fullName evidence="9">MFS transporter</fullName>
    </submittedName>
</protein>
<evidence type="ECO:0000313" key="10">
    <source>
        <dbReference type="Proteomes" id="UP000594681"/>
    </source>
</evidence>